<proteinExistence type="predicted"/>
<sequence>MEHKNKKWDKSEKEFRTRMNQLEIRDARKLVSNIDNDPENEKRLERQECKVCFYKTKIGMSAMTYANCGFCDTKTLYGSSNVDLLCKRCAIMNEVCKHCGGEMD</sequence>
<protein>
    <submittedName>
        <fullName evidence="1">Gp228</fullName>
    </submittedName>
</protein>
<keyword evidence="2" id="KW-1185">Reference proteome</keyword>
<dbReference type="GeneID" id="18563443"/>
<name>G3M9W9_9CAUD</name>
<evidence type="ECO:0000313" key="1">
    <source>
        <dbReference type="EMBL" id="AEO93487.1"/>
    </source>
</evidence>
<gene>
    <name evidence="1" type="primary">228</name>
    <name evidence="1" type="ORF">G_228</name>
</gene>
<dbReference type="KEGG" id="vg:18563443"/>
<organism evidence="1 2">
    <name type="scientific">Bacillus phage G</name>
    <dbReference type="NCBI Taxonomy" id="2884420"/>
    <lineage>
        <taxon>Viruses</taxon>
        <taxon>Duplodnaviria</taxon>
        <taxon>Heunggongvirae</taxon>
        <taxon>Uroviricota</taxon>
        <taxon>Caudoviricetes</taxon>
        <taxon>Donellivirus</taxon>
        <taxon>Donellivirus gee</taxon>
    </lineage>
</organism>
<evidence type="ECO:0000313" key="2">
    <source>
        <dbReference type="Proteomes" id="UP000009273"/>
    </source>
</evidence>
<dbReference type="RefSeq" id="YP_009015531.1">
    <property type="nucleotide sequence ID" value="NC_023719.1"/>
</dbReference>
<reference evidence="1 2" key="1">
    <citation type="submission" date="2011-09" db="EMBL/GenBank/DDBJ databases">
        <authorList>
            <person name="Pope W.H."/>
            <person name="Pedulla M.L."/>
            <person name="Ford M.E."/>
            <person name="Peebles C.L."/>
            <person name="Hatfull G.H."/>
            <person name="Hendrix R.W."/>
        </authorList>
    </citation>
    <scope>NUCLEOTIDE SEQUENCE [LARGE SCALE GENOMIC DNA]</scope>
    <source>
        <strain evidence="1">G</strain>
    </source>
</reference>
<dbReference type="Proteomes" id="UP000009273">
    <property type="component" value="Segment"/>
</dbReference>
<dbReference type="EMBL" id="JN638751">
    <property type="protein sequence ID" value="AEO93487.1"/>
    <property type="molecule type" value="Genomic_DNA"/>
</dbReference>
<accession>G3M9W9</accession>